<feature type="domain" description="Phage integrase SAM-like" evidence="3">
    <location>
        <begin position="86"/>
        <end position="180"/>
    </location>
</feature>
<evidence type="ECO:0000259" key="4">
    <source>
        <dbReference type="Pfam" id="PF17293"/>
    </source>
</evidence>
<reference evidence="5" key="2">
    <citation type="submission" date="2021-04" db="EMBL/GenBank/DDBJ databases">
        <authorList>
            <person name="Gilroy R."/>
        </authorList>
    </citation>
    <scope>NUCLEOTIDE SEQUENCE</scope>
    <source>
        <strain evidence="5">ChiHjej12B11-9795</strain>
    </source>
</reference>
<comment type="caution">
    <text evidence="5">The sequence shown here is derived from an EMBL/GenBank/DDBJ whole genome shotgun (WGS) entry which is preliminary data.</text>
</comment>
<gene>
    <name evidence="5" type="ORF">H9950_04025</name>
</gene>
<keyword evidence="2" id="KW-0233">DNA recombination</keyword>
<dbReference type="Pfam" id="PF13102">
    <property type="entry name" value="Phage_int_SAM_5"/>
    <property type="match status" value="1"/>
</dbReference>
<dbReference type="Gene3D" id="1.10.150.130">
    <property type="match status" value="1"/>
</dbReference>
<evidence type="ECO:0000313" key="6">
    <source>
        <dbReference type="Proteomes" id="UP000823862"/>
    </source>
</evidence>
<keyword evidence="1" id="KW-0238">DNA-binding</keyword>
<dbReference type="GO" id="GO:0003677">
    <property type="term" value="F:DNA binding"/>
    <property type="evidence" value="ECO:0007669"/>
    <property type="project" value="UniProtKB-KW"/>
</dbReference>
<dbReference type="Pfam" id="PF17293">
    <property type="entry name" value="Arm-DNA-bind_5"/>
    <property type="match status" value="1"/>
</dbReference>
<dbReference type="Gene3D" id="1.10.443.10">
    <property type="entry name" value="Intergrase catalytic core"/>
    <property type="match status" value="1"/>
</dbReference>
<dbReference type="InterPro" id="IPR025269">
    <property type="entry name" value="SAM-like_dom"/>
</dbReference>
<dbReference type="InterPro" id="IPR013762">
    <property type="entry name" value="Integrase-like_cat_sf"/>
</dbReference>
<name>A0A9D2KVM8_9BACE</name>
<dbReference type="InterPro" id="IPR035386">
    <property type="entry name" value="Arm-DNA-bind_5"/>
</dbReference>
<evidence type="ECO:0000313" key="5">
    <source>
        <dbReference type="EMBL" id="HJA85354.1"/>
    </source>
</evidence>
<dbReference type="AlphaFoldDB" id="A0A9D2KVM8"/>
<protein>
    <submittedName>
        <fullName evidence="5">Site-specific integrase</fullName>
    </submittedName>
</protein>
<evidence type="ECO:0000256" key="2">
    <source>
        <dbReference type="ARBA" id="ARBA00023172"/>
    </source>
</evidence>
<evidence type="ECO:0000259" key="3">
    <source>
        <dbReference type="Pfam" id="PF13102"/>
    </source>
</evidence>
<dbReference type="InterPro" id="IPR011010">
    <property type="entry name" value="DNA_brk_join_enz"/>
</dbReference>
<sequence length="328" mass="38510">MGLVQIEACQGKQKKYFSTHVYLLPHQWDIRKQLVRNHPNAEALNHLIHQYIADVERKELQLWKRGKPVSLEMLKAELEGVTQEESFIDFFAREVKDSDVKESTRNNQLSTWQLLRGFRPSVLFSDLTFDFVADFELYLRRRGYHTNTIAKHIKHLRRQVNAAVNKGFLEEQHNPFRNYRIKMIPGHHTHLTPEELTKLELFHPLETHRNLYHVLDAFLFCCYAGLRYSDFTSLSPANIVDIGQERWLIYHSVKTGTEVRLPLFVLFGGKALGILEKYQNRLEDFFRLGDNSNTNKRLRLIGQMAGVDTPISFHTARHNENCILLNMR</sequence>
<dbReference type="EMBL" id="DWZI01000022">
    <property type="protein sequence ID" value="HJA85354.1"/>
    <property type="molecule type" value="Genomic_DNA"/>
</dbReference>
<feature type="domain" description="Arm DNA-binding" evidence="4">
    <location>
        <begin position="10"/>
        <end position="75"/>
    </location>
</feature>
<evidence type="ECO:0000256" key="1">
    <source>
        <dbReference type="ARBA" id="ARBA00023125"/>
    </source>
</evidence>
<organism evidence="5 6">
    <name type="scientific">Candidatus Bacteroides avicola</name>
    <dbReference type="NCBI Taxonomy" id="2838468"/>
    <lineage>
        <taxon>Bacteria</taxon>
        <taxon>Pseudomonadati</taxon>
        <taxon>Bacteroidota</taxon>
        <taxon>Bacteroidia</taxon>
        <taxon>Bacteroidales</taxon>
        <taxon>Bacteroidaceae</taxon>
        <taxon>Bacteroides</taxon>
    </lineage>
</organism>
<dbReference type="GO" id="GO:0015074">
    <property type="term" value="P:DNA integration"/>
    <property type="evidence" value="ECO:0007669"/>
    <property type="project" value="InterPro"/>
</dbReference>
<dbReference type="GO" id="GO:0006310">
    <property type="term" value="P:DNA recombination"/>
    <property type="evidence" value="ECO:0007669"/>
    <property type="project" value="UniProtKB-KW"/>
</dbReference>
<dbReference type="InterPro" id="IPR010998">
    <property type="entry name" value="Integrase_recombinase_N"/>
</dbReference>
<accession>A0A9D2KVM8</accession>
<dbReference type="Proteomes" id="UP000823862">
    <property type="component" value="Unassembled WGS sequence"/>
</dbReference>
<dbReference type="SUPFAM" id="SSF56349">
    <property type="entry name" value="DNA breaking-rejoining enzymes"/>
    <property type="match status" value="1"/>
</dbReference>
<dbReference type="CDD" id="cd01185">
    <property type="entry name" value="INTN1_C_like"/>
    <property type="match status" value="1"/>
</dbReference>
<reference evidence="5" key="1">
    <citation type="journal article" date="2021" name="PeerJ">
        <title>Extensive microbial diversity within the chicken gut microbiome revealed by metagenomics and culture.</title>
        <authorList>
            <person name="Gilroy R."/>
            <person name="Ravi A."/>
            <person name="Getino M."/>
            <person name="Pursley I."/>
            <person name="Horton D.L."/>
            <person name="Alikhan N.F."/>
            <person name="Baker D."/>
            <person name="Gharbi K."/>
            <person name="Hall N."/>
            <person name="Watson M."/>
            <person name="Adriaenssens E.M."/>
            <person name="Foster-Nyarko E."/>
            <person name="Jarju S."/>
            <person name="Secka A."/>
            <person name="Antonio M."/>
            <person name="Oren A."/>
            <person name="Chaudhuri R.R."/>
            <person name="La Ragione R."/>
            <person name="Hildebrand F."/>
            <person name="Pallen M.J."/>
        </authorList>
    </citation>
    <scope>NUCLEOTIDE SEQUENCE</scope>
    <source>
        <strain evidence="5">ChiHjej12B11-9795</strain>
    </source>
</reference>
<proteinExistence type="predicted"/>